<dbReference type="RefSeq" id="WP_161009490.1">
    <property type="nucleotide sequence ID" value="NZ_WWCN01000021.1"/>
</dbReference>
<evidence type="ECO:0000313" key="3">
    <source>
        <dbReference type="EMBL" id="MYM26052.1"/>
    </source>
</evidence>
<gene>
    <name evidence="3" type="ORF">GTP46_25820</name>
</gene>
<reference evidence="3 4" key="1">
    <citation type="submission" date="2019-12" db="EMBL/GenBank/DDBJ databases">
        <title>Novel species isolated from a subtropical stream in China.</title>
        <authorList>
            <person name="Lu H."/>
        </authorList>
    </citation>
    <scope>NUCLEOTIDE SEQUENCE [LARGE SCALE GENOMIC DNA]</scope>
    <source>
        <strain evidence="3 4">FT135W</strain>
    </source>
</reference>
<evidence type="ECO:0000256" key="1">
    <source>
        <dbReference type="SAM" id="SignalP"/>
    </source>
</evidence>
<protein>
    <submittedName>
        <fullName evidence="3">CHASE2 domain-containing protein</fullName>
    </submittedName>
</protein>
<dbReference type="InterPro" id="IPR007890">
    <property type="entry name" value="CHASE2"/>
</dbReference>
<evidence type="ECO:0000313" key="4">
    <source>
        <dbReference type="Proteomes" id="UP000479335"/>
    </source>
</evidence>
<keyword evidence="4" id="KW-1185">Reference proteome</keyword>
<proteinExistence type="predicted"/>
<sequence length="275" mass="30031">MMINSPLTRLACFIFLTLTALPVALAGSFDKDFAVVFIDQNTEARFGSMPLNRSLLAKGVNAIADAGARGLIVKFFFDQARDEKDDKRLADSLSRIKTVLQARIDNSEIAPNPLAEKFTLPGSFKTAVTGSSGWIPLPTLAQNATDIGFVDFNSTFVPMVEQYKSRNVKSLVLCAVELAANAKANILEGKQITIGSHLIKLNETNQVVVKLSATQLEKSLSFDALLDGSAKQELSGKIVILAYDGPHIDKYETVWGAMGAHRYFVNILRSIYDAR</sequence>
<dbReference type="Pfam" id="PF05226">
    <property type="entry name" value="CHASE2"/>
    <property type="match status" value="1"/>
</dbReference>
<comment type="caution">
    <text evidence="3">The sequence shown here is derived from an EMBL/GenBank/DDBJ whole genome shotgun (WGS) entry which is preliminary data.</text>
</comment>
<feature type="domain" description="CHASE2" evidence="2">
    <location>
        <begin position="31"/>
        <end position="249"/>
    </location>
</feature>
<accession>A0A6L8KJT4</accession>
<dbReference type="Proteomes" id="UP000479335">
    <property type="component" value="Unassembled WGS sequence"/>
</dbReference>
<name>A0A6L8KJT4_9BURK</name>
<feature type="signal peptide" evidence="1">
    <location>
        <begin position="1"/>
        <end position="26"/>
    </location>
</feature>
<dbReference type="EMBL" id="WWCN01000021">
    <property type="protein sequence ID" value="MYM26052.1"/>
    <property type="molecule type" value="Genomic_DNA"/>
</dbReference>
<dbReference type="AlphaFoldDB" id="A0A6L8KJT4"/>
<organism evidence="3 4">
    <name type="scientific">Duganella flavida</name>
    <dbReference type="NCBI Taxonomy" id="2692175"/>
    <lineage>
        <taxon>Bacteria</taxon>
        <taxon>Pseudomonadati</taxon>
        <taxon>Pseudomonadota</taxon>
        <taxon>Betaproteobacteria</taxon>
        <taxon>Burkholderiales</taxon>
        <taxon>Oxalobacteraceae</taxon>
        <taxon>Telluria group</taxon>
        <taxon>Duganella</taxon>
    </lineage>
</organism>
<feature type="chain" id="PRO_5026934156" evidence="1">
    <location>
        <begin position="27"/>
        <end position="275"/>
    </location>
</feature>
<evidence type="ECO:0000259" key="2">
    <source>
        <dbReference type="Pfam" id="PF05226"/>
    </source>
</evidence>
<keyword evidence="1" id="KW-0732">Signal</keyword>